<reference evidence="2 3" key="1">
    <citation type="submission" date="2019-05" db="EMBL/GenBank/DDBJ databases">
        <title>Another draft genome of Portunus trituberculatus and its Hox gene families provides insights of decapod evolution.</title>
        <authorList>
            <person name="Jeong J.-H."/>
            <person name="Song I."/>
            <person name="Kim S."/>
            <person name="Choi T."/>
            <person name="Kim D."/>
            <person name="Ryu S."/>
            <person name="Kim W."/>
        </authorList>
    </citation>
    <scope>NUCLEOTIDE SEQUENCE [LARGE SCALE GENOMIC DNA]</scope>
    <source>
        <tissue evidence="2">Muscle</tissue>
    </source>
</reference>
<name>A0A5B7FZI1_PORTR</name>
<evidence type="ECO:0000313" key="2">
    <source>
        <dbReference type="EMBL" id="MPC50669.1"/>
    </source>
</evidence>
<accession>A0A5B7FZI1</accession>
<dbReference type="AlphaFoldDB" id="A0A5B7FZI1"/>
<dbReference type="Proteomes" id="UP000324222">
    <property type="component" value="Unassembled WGS sequence"/>
</dbReference>
<dbReference type="EMBL" id="VSRR010009653">
    <property type="protein sequence ID" value="MPC50669.1"/>
    <property type="molecule type" value="Genomic_DNA"/>
</dbReference>
<feature type="region of interest" description="Disordered" evidence="1">
    <location>
        <begin position="1"/>
        <end position="34"/>
    </location>
</feature>
<protein>
    <submittedName>
        <fullName evidence="2">Uncharacterized protein</fullName>
    </submittedName>
</protein>
<organism evidence="2 3">
    <name type="scientific">Portunus trituberculatus</name>
    <name type="common">Swimming crab</name>
    <name type="synonym">Neptunus trituberculatus</name>
    <dbReference type="NCBI Taxonomy" id="210409"/>
    <lineage>
        <taxon>Eukaryota</taxon>
        <taxon>Metazoa</taxon>
        <taxon>Ecdysozoa</taxon>
        <taxon>Arthropoda</taxon>
        <taxon>Crustacea</taxon>
        <taxon>Multicrustacea</taxon>
        <taxon>Malacostraca</taxon>
        <taxon>Eumalacostraca</taxon>
        <taxon>Eucarida</taxon>
        <taxon>Decapoda</taxon>
        <taxon>Pleocyemata</taxon>
        <taxon>Brachyura</taxon>
        <taxon>Eubrachyura</taxon>
        <taxon>Portunoidea</taxon>
        <taxon>Portunidae</taxon>
        <taxon>Portuninae</taxon>
        <taxon>Portunus</taxon>
    </lineage>
</organism>
<evidence type="ECO:0000313" key="3">
    <source>
        <dbReference type="Proteomes" id="UP000324222"/>
    </source>
</evidence>
<proteinExistence type="predicted"/>
<comment type="caution">
    <text evidence="2">The sequence shown here is derived from an EMBL/GenBank/DDBJ whole genome shotgun (WGS) entry which is preliminary data.</text>
</comment>
<feature type="compositionally biased region" description="Basic and acidic residues" evidence="1">
    <location>
        <begin position="21"/>
        <end position="34"/>
    </location>
</feature>
<evidence type="ECO:0000256" key="1">
    <source>
        <dbReference type="SAM" id="MobiDB-lite"/>
    </source>
</evidence>
<sequence length="72" mass="8535">MKIMRTIKRRRRKGRKLKQIGNKEEKEKEGKEDKKENRIFISRLLLAGRSRYFIHLLLCASSPAPGKIKLSR</sequence>
<keyword evidence="3" id="KW-1185">Reference proteome</keyword>
<feature type="compositionally biased region" description="Basic residues" evidence="1">
    <location>
        <begin position="1"/>
        <end position="18"/>
    </location>
</feature>
<gene>
    <name evidence="2" type="ORF">E2C01_044498</name>
</gene>